<protein>
    <recommendedName>
        <fullName evidence="3">HD domain-containing protein</fullName>
    </recommendedName>
</protein>
<dbReference type="AlphaFoldDB" id="A0A1F4VCM7"/>
<evidence type="ECO:0000313" key="1">
    <source>
        <dbReference type="EMBL" id="OGC55011.1"/>
    </source>
</evidence>
<dbReference type="Proteomes" id="UP000176504">
    <property type="component" value="Unassembled WGS sequence"/>
</dbReference>
<comment type="caution">
    <text evidence="1">The sequence shown here is derived from an EMBL/GenBank/DDBJ whole genome shotgun (WGS) entry which is preliminary data.</text>
</comment>
<dbReference type="PANTHER" id="PTHR38659">
    <property type="entry name" value="METAL-DEPENDENT PHOSPHOHYDROLASE"/>
    <property type="match status" value="1"/>
</dbReference>
<evidence type="ECO:0008006" key="3">
    <source>
        <dbReference type="Google" id="ProtNLM"/>
    </source>
</evidence>
<evidence type="ECO:0000313" key="2">
    <source>
        <dbReference type="Proteomes" id="UP000176504"/>
    </source>
</evidence>
<dbReference type="EMBL" id="MEVI01000003">
    <property type="protein sequence ID" value="OGC55011.1"/>
    <property type="molecule type" value="Genomic_DNA"/>
</dbReference>
<dbReference type="SUPFAM" id="SSF109604">
    <property type="entry name" value="HD-domain/PDEase-like"/>
    <property type="match status" value="1"/>
</dbReference>
<name>A0A1F4VCM7_UNCKA</name>
<organism evidence="1 2">
    <name type="scientific">candidate division WWE3 bacterium RIFCSPLOWO2_01_FULL_41_18</name>
    <dbReference type="NCBI Taxonomy" id="1802625"/>
    <lineage>
        <taxon>Bacteria</taxon>
        <taxon>Katanobacteria</taxon>
    </lineage>
</organism>
<dbReference type="PANTHER" id="PTHR38659:SF1">
    <property type="entry name" value="METAL DEPENDENT PHOSPHOHYDROLASE"/>
    <property type="match status" value="1"/>
</dbReference>
<gene>
    <name evidence="1" type="ORF">A3A78_03450</name>
</gene>
<accession>A0A1F4VCM7</accession>
<proteinExistence type="predicted"/>
<sequence>MEKLTHNIATEILHKNMLNVNLRRHCYAVSVAMRALYRYFKKEGRNESSVNNLSEEDWGVVGLLHDADYEITKDNWEKHTIMLLDWLKVYDVHSHIVEAFKSHNTKVTHLREPETLLEWSLECVDELTGFIVACALVKPDKKLVSVDVDSVKKKWKQKEFARTVSREQIEQCSEKLGISLDKFMEVTLSAMQEDAVKLGL</sequence>
<reference evidence="1 2" key="1">
    <citation type="journal article" date="2016" name="Nat. Commun.">
        <title>Thousands of microbial genomes shed light on interconnected biogeochemical processes in an aquifer system.</title>
        <authorList>
            <person name="Anantharaman K."/>
            <person name="Brown C.T."/>
            <person name="Hug L.A."/>
            <person name="Sharon I."/>
            <person name="Castelle C.J."/>
            <person name="Probst A.J."/>
            <person name="Thomas B.C."/>
            <person name="Singh A."/>
            <person name="Wilkins M.J."/>
            <person name="Karaoz U."/>
            <person name="Brodie E.L."/>
            <person name="Williams K.H."/>
            <person name="Hubbard S.S."/>
            <person name="Banfield J.F."/>
        </authorList>
    </citation>
    <scope>NUCLEOTIDE SEQUENCE [LARGE SCALE GENOMIC DNA]</scope>
</reference>